<accession>A0A9P4W5A0</accession>
<protein>
    <submittedName>
        <fullName evidence="2">Uncharacterized protein</fullName>
    </submittedName>
</protein>
<reference evidence="2" key="1">
    <citation type="submission" date="2019-04" db="EMBL/GenBank/DDBJ databases">
        <title>Sequencing of skin fungus with MAO and IRED activity.</title>
        <authorList>
            <person name="Marsaioli A.J."/>
            <person name="Bonatto J.M.C."/>
            <person name="Reis Junior O."/>
        </authorList>
    </citation>
    <scope>NUCLEOTIDE SEQUENCE</scope>
    <source>
        <strain evidence="2">30M1</strain>
    </source>
</reference>
<feature type="signal peptide" evidence="1">
    <location>
        <begin position="1"/>
        <end position="18"/>
    </location>
</feature>
<dbReference type="AlphaFoldDB" id="A0A9P4W5A0"/>
<comment type="caution">
    <text evidence="2">The sequence shown here is derived from an EMBL/GenBank/DDBJ whole genome shotgun (WGS) entry which is preliminary data.</text>
</comment>
<name>A0A9P4W5A0_CURKU</name>
<keyword evidence="3" id="KW-1185">Reference proteome</keyword>
<organism evidence="2 3">
    <name type="scientific">Curvularia kusanoi</name>
    <name type="common">Cochliobolus kusanoi</name>
    <dbReference type="NCBI Taxonomy" id="90978"/>
    <lineage>
        <taxon>Eukaryota</taxon>
        <taxon>Fungi</taxon>
        <taxon>Dikarya</taxon>
        <taxon>Ascomycota</taxon>
        <taxon>Pezizomycotina</taxon>
        <taxon>Dothideomycetes</taxon>
        <taxon>Pleosporomycetidae</taxon>
        <taxon>Pleosporales</taxon>
        <taxon>Pleosporineae</taxon>
        <taxon>Pleosporaceae</taxon>
        <taxon>Curvularia</taxon>
    </lineage>
</organism>
<dbReference type="EMBL" id="SWKU01000052">
    <property type="protein sequence ID" value="KAF2993441.1"/>
    <property type="molecule type" value="Genomic_DNA"/>
</dbReference>
<dbReference type="OrthoDB" id="3683299at2759"/>
<proteinExistence type="predicted"/>
<evidence type="ECO:0000256" key="1">
    <source>
        <dbReference type="SAM" id="SignalP"/>
    </source>
</evidence>
<evidence type="ECO:0000313" key="2">
    <source>
        <dbReference type="EMBL" id="KAF2993441.1"/>
    </source>
</evidence>
<feature type="chain" id="PRO_5040337809" evidence="1">
    <location>
        <begin position="19"/>
        <end position="186"/>
    </location>
</feature>
<dbReference type="Proteomes" id="UP000801428">
    <property type="component" value="Unassembled WGS sequence"/>
</dbReference>
<evidence type="ECO:0000313" key="3">
    <source>
        <dbReference type="Proteomes" id="UP000801428"/>
    </source>
</evidence>
<gene>
    <name evidence="2" type="ORF">E8E13_001429</name>
</gene>
<keyword evidence="1" id="KW-0732">Signal</keyword>
<sequence>MLATFAFLATFCLTLTAAQLRISPLTFESHTTAVQRLYEFTPRMPPTAQPAPYTTTPEFQIANEGNSTPTTYNSATSQTTGPVPTLFTDTPSDAAPPTVTKTYVIPTEYLSQVPQNWPYTAYGAGRKKETATWALTDGDGRTVALVKHKVQWFPRPLRGEDDRLKGWRRTFVVPEEENGVADGTAV</sequence>